<evidence type="ECO:0000313" key="3">
    <source>
        <dbReference type="Proteomes" id="UP000027192"/>
    </source>
</evidence>
<dbReference type="RefSeq" id="WP_036753658.1">
    <property type="nucleotide sequence ID" value="NZ_JAGSGC010000004.1"/>
</dbReference>
<dbReference type="PANTHER" id="PTHR11215">
    <property type="entry name" value="METAL DEPENDENT HYDROLASE - RELATED"/>
    <property type="match status" value="1"/>
</dbReference>
<comment type="caution">
    <text evidence="2">The sequence shown here is derived from an EMBL/GenBank/DDBJ whole genome shotgun (WGS) entry which is preliminary data.</text>
</comment>
<dbReference type="GO" id="GO:0005737">
    <property type="term" value="C:cytoplasm"/>
    <property type="evidence" value="ECO:0007669"/>
    <property type="project" value="TreeGrafter"/>
</dbReference>
<accession>A0A066RTY7</accession>
<dbReference type="OrthoDB" id="183622at2"/>
<proteinExistence type="inferred from homology"/>
<dbReference type="EMBL" id="JMIB01000027">
    <property type="protein sequence ID" value="KDM90843.1"/>
    <property type="molecule type" value="Genomic_DNA"/>
</dbReference>
<name>A0A066RTY7_9GAMM</name>
<gene>
    <name evidence="2" type="ORF">EA58_13870</name>
</gene>
<reference evidence="2 3" key="1">
    <citation type="submission" date="2014-04" db="EMBL/GenBank/DDBJ databases">
        <title>Draft genome sequence of Photobacterium halotolerans S2753: a solonamide, ngercheumicin and holomycin producer.</title>
        <authorList>
            <person name="Machado H.R."/>
            <person name="Gram L."/>
        </authorList>
    </citation>
    <scope>NUCLEOTIDE SEQUENCE [LARGE SCALE GENOMIC DNA]</scope>
    <source>
        <strain evidence="2 3">S2753</strain>
    </source>
</reference>
<keyword evidence="3" id="KW-1185">Reference proteome</keyword>
<comment type="similarity">
    <text evidence="1">Belongs to the MYG1 family.</text>
</comment>
<dbReference type="STRING" id="1654360.EA58_13870"/>
<dbReference type="Proteomes" id="UP000027192">
    <property type="component" value="Unassembled WGS sequence"/>
</dbReference>
<evidence type="ECO:0000256" key="1">
    <source>
        <dbReference type="ARBA" id="ARBA00010105"/>
    </source>
</evidence>
<dbReference type="Pfam" id="PF03690">
    <property type="entry name" value="MYG1_exonuc"/>
    <property type="match status" value="1"/>
</dbReference>
<organism evidence="2 3">
    <name type="scientific">Photobacterium galatheae</name>
    <dbReference type="NCBI Taxonomy" id="1654360"/>
    <lineage>
        <taxon>Bacteria</taxon>
        <taxon>Pseudomonadati</taxon>
        <taxon>Pseudomonadota</taxon>
        <taxon>Gammaproteobacteria</taxon>
        <taxon>Vibrionales</taxon>
        <taxon>Vibrionaceae</taxon>
        <taxon>Photobacterium</taxon>
    </lineage>
</organism>
<sequence>MKLKIVTHSGGFHSDELFAIALIKRYISHQVEIIRTRDREQLNKYLYDNKVWVIDVGGQYNDRLKNFDHHQVDFNSKWKGTDILFSSCGLVWNHLRKAGFLNGHSRWVLNEIENKLIKKIDLHDNGRARWSQAIMFKLFNRERQDDTQFHKALEMAEMHLENSIYFICKEESNRSRIDHHQYVCDGDVVVVEDGGFNIVPTLSTLTQAKIVVESKISEEGWSVQSIDSSVETPFSWRGLSGDQLEMVSGLKGLIFAHRSGHLVKALSKDSAIEAAKLMLGECSC</sequence>
<dbReference type="AlphaFoldDB" id="A0A066RTY7"/>
<protein>
    <recommendedName>
        <fullName evidence="4">Metal-dependent hydrolase</fullName>
    </recommendedName>
</protein>
<evidence type="ECO:0008006" key="4">
    <source>
        <dbReference type="Google" id="ProtNLM"/>
    </source>
</evidence>
<evidence type="ECO:0000313" key="2">
    <source>
        <dbReference type="EMBL" id="KDM90843.1"/>
    </source>
</evidence>
<dbReference type="PANTHER" id="PTHR11215:SF1">
    <property type="entry name" value="MYG1 EXONUCLEASE"/>
    <property type="match status" value="1"/>
</dbReference>
<dbReference type="InterPro" id="IPR003226">
    <property type="entry name" value="MYG1_exonuclease"/>
</dbReference>